<evidence type="ECO:0000256" key="8">
    <source>
        <dbReference type="ARBA" id="ARBA00023136"/>
    </source>
</evidence>
<dbReference type="Gene3D" id="3.20.20.450">
    <property type="entry name" value="EAL domain"/>
    <property type="match status" value="1"/>
</dbReference>
<dbReference type="SMART" id="SM00052">
    <property type="entry name" value="EAL"/>
    <property type="match status" value="1"/>
</dbReference>
<dbReference type="Pfam" id="PF12792">
    <property type="entry name" value="CSS-motif"/>
    <property type="match status" value="1"/>
</dbReference>
<evidence type="ECO:0000256" key="9">
    <source>
        <dbReference type="ARBA" id="ARBA00034290"/>
    </source>
</evidence>
<dbReference type="InterPro" id="IPR035919">
    <property type="entry name" value="EAL_sf"/>
</dbReference>
<protein>
    <recommendedName>
        <fullName evidence="2">cyclic-guanylate-specific phosphodiesterase</fullName>
        <ecNumber evidence="2">3.1.4.52</ecNumber>
    </recommendedName>
</protein>
<dbReference type="CDD" id="cd01948">
    <property type="entry name" value="EAL"/>
    <property type="match status" value="1"/>
</dbReference>
<comment type="subcellular location">
    <subcellularLocation>
        <location evidence="1">Cell membrane</location>
        <topology evidence="1">Multi-pass membrane protein</topology>
    </subcellularLocation>
</comment>
<dbReference type="SUPFAM" id="SSF141868">
    <property type="entry name" value="EAL domain-like"/>
    <property type="match status" value="1"/>
</dbReference>
<dbReference type="PANTHER" id="PTHR33121">
    <property type="entry name" value="CYCLIC DI-GMP PHOSPHODIESTERASE PDEF"/>
    <property type="match status" value="1"/>
</dbReference>
<gene>
    <name evidence="12" type="ORF">CAL25_21470</name>
</gene>
<accession>A0A261T862</accession>
<evidence type="ECO:0000256" key="10">
    <source>
        <dbReference type="SAM" id="Phobius"/>
    </source>
</evidence>
<dbReference type="Proteomes" id="UP000216913">
    <property type="component" value="Unassembled WGS sequence"/>
</dbReference>
<name>A0A261T862_9BORD</name>
<dbReference type="EC" id="3.1.4.52" evidence="2"/>
<evidence type="ECO:0000256" key="3">
    <source>
        <dbReference type="ARBA" id="ARBA00022475"/>
    </source>
</evidence>
<sequence>MPESPIRYRSSFVSLVLLILAALVPVLLAVLLSWVEARRHEHADAAVAANVVRNQVDTILDKARQMIDQLVPLTALSCPAALPELRRMSTAEPYFRSLMLLQNDRAYCSASAGMIDLPLSDWPIERMPGQWMALVPGTALSPNRPALLVAEPALNGRAVVTIIDGQYLLDLLRSVAPLGEYRIELRLGEGMTLSGSARGPAVASQADVLLYQERARGKYTETSIAIWTPEKKLRDTWREALWRFVPVGGIIGALLVWLCYRLQQSESPARVRIARAIRAGEFHMHYQPIYGLASGKCEGVEALVRWSRPGENMRPDVFIPMAEAEGMIIPLTQHIFGLVAADLQQWDTPPGFRVAVNLHASHLSDPVLLDDVRTFLESVSATQPTLVLEITERSLVDDAGRARHHIEVLRSEGVRVAIDDFGTGYCSLTYLERFPVDYLKVDIGFVRAIEREDDDAPVLDAIISLAHRLNLGLVAEGVEIVAQFNYLRARGVASIQGFLYSRPMPAEDFALWYPDFGQQPPPGVAVAEPDPQAPPRHG</sequence>
<keyword evidence="8 10" id="KW-0472">Membrane</keyword>
<evidence type="ECO:0000256" key="2">
    <source>
        <dbReference type="ARBA" id="ARBA00012282"/>
    </source>
</evidence>
<dbReference type="OrthoDB" id="9813903at2"/>
<feature type="domain" description="EAL" evidence="11">
    <location>
        <begin position="266"/>
        <end position="517"/>
    </location>
</feature>
<evidence type="ECO:0000256" key="4">
    <source>
        <dbReference type="ARBA" id="ARBA00022636"/>
    </source>
</evidence>
<dbReference type="PROSITE" id="PS50883">
    <property type="entry name" value="EAL"/>
    <property type="match status" value="1"/>
</dbReference>
<evidence type="ECO:0000313" key="12">
    <source>
        <dbReference type="EMBL" id="OZI45796.1"/>
    </source>
</evidence>
<feature type="transmembrane region" description="Helical" evidence="10">
    <location>
        <begin position="12"/>
        <end position="35"/>
    </location>
</feature>
<reference evidence="12 13" key="1">
    <citation type="submission" date="2017-05" db="EMBL/GenBank/DDBJ databases">
        <title>Complete and WGS of Bordetella genogroups.</title>
        <authorList>
            <person name="Spilker T."/>
            <person name="LiPuma J."/>
        </authorList>
    </citation>
    <scope>NUCLEOTIDE SEQUENCE [LARGE SCALE GENOMIC DNA]</scope>
    <source>
        <strain evidence="12 13">AU10456</strain>
    </source>
</reference>
<dbReference type="InterPro" id="IPR024744">
    <property type="entry name" value="CSS-motif_dom"/>
</dbReference>
<dbReference type="GO" id="GO:0071111">
    <property type="term" value="F:cyclic-guanylate-specific phosphodiesterase activity"/>
    <property type="evidence" value="ECO:0007669"/>
    <property type="project" value="UniProtKB-EC"/>
</dbReference>
<evidence type="ECO:0000256" key="1">
    <source>
        <dbReference type="ARBA" id="ARBA00004651"/>
    </source>
</evidence>
<keyword evidence="6" id="KW-0378">Hydrolase</keyword>
<keyword evidence="3" id="KW-1003">Cell membrane</keyword>
<evidence type="ECO:0000313" key="13">
    <source>
        <dbReference type="Proteomes" id="UP000216913"/>
    </source>
</evidence>
<evidence type="ECO:0000256" key="7">
    <source>
        <dbReference type="ARBA" id="ARBA00022989"/>
    </source>
</evidence>
<comment type="caution">
    <text evidence="12">The sequence shown here is derived from an EMBL/GenBank/DDBJ whole genome shotgun (WGS) entry which is preliminary data.</text>
</comment>
<comment type="catalytic activity">
    <reaction evidence="9">
        <text>3',3'-c-di-GMP + H2O = 5'-phosphoguanylyl(3'-&gt;5')guanosine + H(+)</text>
        <dbReference type="Rhea" id="RHEA:24902"/>
        <dbReference type="ChEBI" id="CHEBI:15377"/>
        <dbReference type="ChEBI" id="CHEBI:15378"/>
        <dbReference type="ChEBI" id="CHEBI:58754"/>
        <dbReference type="ChEBI" id="CHEBI:58805"/>
        <dbReference type="EC" id="3.1.4.52"/>
    </reaction>
</comment>
<dbReference type="InterPro" id="IPR001633">
    <property type="entry name" value="EAL_dom"/>
</dbReference>
<keyword evidence="5 10" id="KW-0812">Transmembrane</keyword>
<keyword evidence="4" id="KW-0973">c-di-GMP</keyword>
<evidence type="ECO:0000256" key="5">
    <source>
        <dbReference type="ARBA" id="ARBA00022692"/>
    </source>
</evidence>
<evidence type="ECO:0000256" key="6">
    <source>
        <dbReference type="ARBA" id="ARBA00022801"/>
    </source>
</evidence>
<proteinExistence type="predicted"/>
<dbReference type="EMBL" id="NEVP01000012">
    <property type="protein sequence ID" value="OZI45796.1"/>
    <property type="molecule type" value="Genomic_DNA"/>
</dbReference>
<dbReference type="Pfam" id="PF00563">
    <property type="entry name" value="EAL"/>
    <property type="match status" value="1"/>
</dbReference>
<organism evidence="12 13">
    <name type="scientific">Bordetella genomosp. 5</name>
    <dbReference type="NCBI Taxonomy" id="1395608"/>
    <lineage>
        <taxon>Bacteria</taxon>
        <taxon>Pseudomonadati</taxon>
        <taxon>Pseudomonadota</taxon>
        <taxon>Betaproteobacteria</taxon>
        <taxon>Burkholderiales</taxon>
        <taxon>Alcaligenaceae</taxon>
        <taxon>Bordetella</taxon>
    </lineage>
</organism>
<dbReference type="AlphaFoldDB" id="A0A261T862"/>
<dbReference type="InterPro" id="IPR050706">
    <property type="entry name" value="Cyclic-di-GMP_PDE-like"/>
</dbReference>
<keyword evidence="13" id="KW-1185">Reference proteome</keyword>
<dbReference type="RefSeq" id="WP_094803664.1">
    <property type="nucleotide sequence ID" value="NZ_NEVN01000002.1"/>
</dbReference>
<dbReference type="GO" id="GO:0005886">
    <property type="term" value="C:plasma membrane"/>
    <property type="evidence" value="ECO:0007669"/>
    <property type="project" value="UniProtKB-SubCell"/>
</dbReference>
<dbReference type="PANTHER" id="PTHR33121:SF79">
    <property type="entry name" value="CYCLIC DI-GMP PHOSPHODIESTERASE PDED-RELATED"/>
    <property type="match status" value="1"/>
</dbReference>
<keyword evidence="7 10" id="KW-1133">Transmembrane helix</keyword>
<evidence type="ECO:0000259" key="11">
    <source>
        <dbReference type="PROSITE" id="PS50883"/>
    </source>
</evidence>